<dbReference type="EMBL" id="JACNJD010000180">
    <property type="protein sequence ID" value="MBC8177013.1"/>
    <property type="molecule type" value="Genomic_DNA"/>
</dbReference>
<dbReference type="PANTHER" id="PTHR11795:SF451">
    <property type="entry name" value="ABC TRANSPORTER PERMEASE PROTEIN"/>
    <property type="match status" value="1"/>
</dbReference>
<evidence type="ECO:0000256" key="1">
    <source>
        <dbReference type="ARBA" id="ARBA00004651"/>
    </source>
</evidence>
<dbReference type="Proteomes" id="UP000650524">
    <property type="component" value="Unassembled WGS sequence"/>
</dbReference>
<feature type="transmembrane region" description="Helical" evidence="9">
    <location>
        <begin position="146"/>
        <end position="164"/>
    </location>
</feature>
<keyword evidence="4 9" id="KW-0812">Transmembrane</keyword>
<name>A0A8J6MXX6_9DELT</name>
<comment type="caution">
    <text evidence="10">The sequence shown here is derived from an EMBL/GenBank/DDBJ whole genome shotgun (WGS) entry which is preliminary data.</text>
</comment>
<protein>
    <submittedName>
        <fullName evidence="10">Branched-chain amino acid ABC transporter permease</fullName>
    </submittedName>
</protein>
<keyword evidence="6 9" id="KW-1133">Transmembrane helix</keyword>
<dbReference type="AlphaFoldDB" id="A0A8J6MXX6"/>
<evidence type="ECO:0000256" key="8">
    <source>
        <dbReference type="ARBA" id="ARBA00037998"/>
    </source>
</evidence>
<keyword evidence="5" id="KW-0029">Amino-acid transport</keyword>
<comment type="similarity">
    <text evidence="8">Belongs to the binding-protein-dependent transport system permease family. LivHM subfamily.</text>
</comment>
<dbReference type="InterPro" id="IPR052157">
    <property type="entry name" value="BCAA_transport_permease"/>
</dbReference>
<evidence type="ECO:0000256" key="4">
    <source>
        <dbReference type="ARBA" id="ARBA00022692"/>
    </source>
</evidence>
<dbReference type="GO" id="GO:0022857">
    <property type="term" value="F:transmembrane transporter activity"/>
    <property type="evidence" value="ECO:0007669"/>
    <property type="project" value="InterPro"/>
</dbReference>
<evidence type="ECO:0000256" key="6">
    <source>
        <dbReference type="ARBA" id="ARBA00022989"/>
    </source>
</evidence>
<comment type="subcellular location">
    <subcellularLocation>
        <location evidence="1">Cell membrane</location>
        <topology evidence="1">Multi-pass membrane protein</topology>
    </subcellularLocation>
</comment>
<evidence type="ECO:0000256" key="5">
    <source>
        <dbReference type="ARBA" id="ARBA00022970"/>
    </source>
</evidence>
<dbReference type="InterPro" id="IPR001851">
    <property type="entry name" value="ABC_transp_permease"/>
</dbReference>
<sequence length="295" mass="31772">MELFNEIIQTLLSGVSIGCIYGLVALGFVLIFKATEVINFAQGEMMVLGAFIALTLINVFGFSYWAALLLATVGLGIFGLILERLVLRSLIGEPVFAIVMLTIGLGYFVRSSVSMVPTWGTDTYGFTTPFTDKAARYGELVLSWEQLAIIFMTIALILILFAFFRYTRMGVAMRATSQNQLAAVYMGISVNRVFSLTWIISAAVGGFAGVLLSPITFVHMNMGFIGLKAFPAAVLGGFSSIPGAIVGGLIIGVTESLAGVYLPIGWKDVAAWIILIGVLIIRPQGLFGIQEKKKV</sequence>
<gene>
    <name evidence="10" type="ORF">H8E19_06365</name>
</gene>
<dbReference type="GO" id="GO:0006865">
    <property type="term" value="P:amino acid transport"/>
    <property type="evidence" value="ECO:0007669"/>
    <property type="project" value="UniProtKB-KW"/>
</dbReference>
<evidence type="ECO:0000256" key="2">
    <source>
        <dbReference type="ARBA" id="ARBA00022448"/>
    </source>
</evidence>
<feature type="transmembrane region" description="Helical" evidence="9">
    <location>
        <begin position="63"/>
        <end position="82"/>
    </location>
</feature>
<evidence type="ECO:0000313" key="10">
    <source>
        <dbReference type="EMBL" id="MBC8177013.1"/>
    </source>
</evidence>
<dbReference type="GO" id="GO:0005886">
    <property type="term" value="C:plasma membrane"/>
    <property type="evidence" value="ECO:0007669"/>
    <property type="project" value="UniProtKB-SubCell"/>
</dbReference>
<evidence type="ECO:0000313" key="11">
    <source>
        <dbReference type="Proteomes" id="UP000650524"/>
    </source>
</evidence>
<keyword evidence="3" id="KW-1003">Cell membrane</keyword>
<feature type="transmembrane region" description="Helical" evidence="9">
    <location>
        <begin position="39"/>
        <end position="57"/>
    </location>
</feature>
<dbReference type="PANTHER" id="PTHR11795">
    <property type="entry name" value="BRANCHED-CHAIN AMINO ACID TRANSPORT SYSTEM PERMEASE PROTEIN LIVH"/>
    <property type="match status" value="1"/>
</dbReference>
<evidence type="ECO:0000256" key="7">
    <source>
        <dbReference type="ARBA" id="ARBA00023136"/>
    </source>
</evidence>
<evidence type="ECO:0000256" key="9">
    <source>
        <dbReference type="SAM" id="Phobius"/>
    </source>
</evidence>
<feature type="transmembrane region" description="Helical" evidence="9">
    <location>
        <begin position="270"/>
        <end position="289"/>
    </location>
</feature>
<proteinExistence type="inferred from homology"/>
<dbReference type="CDD" id="cd06582">
    <property type="entry name" value="TM_PBP1_LivH_like"/>
    <property type="match status" value="1"/>
</dbReference>
<keyword evidence="2" id="KW-0813">Transport</keyword>
<keyword evidence="7 9" id="KW-0472">Membrane</keyword>
<feature type="transmembrane region" description="Helical" evidence="9">
    <location>
        <begin position="89"/>
        <end position="109"/>
    </location>
</feature>
<dbReference type="Pfam" id="PF02653">
    <property type="entry name" value="BPD_transp_2"/>
    <property type="match status" value="1"/>
</dbReference>
<accession>A0A8J6MXX6</accession>
<organism evidence="10 11">
    <name type="scientific">Candidatus Desulfacyla euxinica</name>
    <dbReference type="NCBI Taxonomy" id="2841693"/>
    <lineage>
        <taxon>Bacteria</taxon>
        <taxon>Deltaproteobacteria</taxon>
        <taxon>Candidatus Desulfacyla</taxon>
    </lineage>
</organism>
<feature type="transmembrane region" description="Helical" evidence="9">
    <location>
        <begin position="12"/>
        <end position="32"/>
    </location>
</feature>
<feature type="transmembrane region" description="Helical" evidence="9">
    <location>
        <begin position="193"/>
        <end position="212"/>
    </location>
</feature>
<evidence type="ECO:0000256" key="3">
    <source>
        <dbReference type="ARBA" id="ARBA00022475"/>
    </source>
</evidence>
<reference evidence="10 11" key="1">
    <citation type="submission" date="2020-08" db="EMBL/GenBank/DDBJ databases">
        <title>Bridging the membrane lipid divide: bacteria of the FCB group superphylum have the potential to synthesize archaeal ether lipids.</title>
        <authorList>
            <person name="Villanueva L."/>
            <person name="Von Meijenfeldt F.A.B."/>
            <person name="Westbye A.B."/>
            <person name="Yadav S."/>
            <person name="Hopmans E.C."/>
            <person name="Dutilh B.E."/>
            <person name="Sinninghe Damste J.S."/>
        </authorList>
    </citation>
    <scope>NUCLEOTIDE SEQUENCE [LARGE SCALE GENOMIC DNA]</scope>
    <source>
        <strain evidence="10">NIOZ-UU27</strain>
    </source>
</reference>